<dbReference type="GO" id="GO:0006397">
    <property type="term" value="P:mRNA processing"/>
    <property type="evidence" value="ECO:0007669"/>
    <property type="project" value="UniProtKB-KW"/>
</dbReference>
<dbReference type="PANTHER" id="PTHR12978:SF0">
    <property type="entry name" value="M7GPPPX DIPHOSPHATASE"/>
    <property type="match status" value="1"/>
</dbReference>
<dbReference type="Gene3D" id="3.30.428.10">
    <property type="entry name" value="HIT-like"/>
    <property type="match status" value="1"/>
</dbReference>
<dbReference type="Pfam" id="PF11969">
    <property type="entry name" value="DcpS_C"/>
    <property type="match status" value="1"/>
</dbReference>
<dbReference type="SUPFAM" id="SSF54197">
    <property type="entry name" value="HIT-like"/>
    <property type="match status" value="1"/>
</dbReference>
<dbReference type="FunFam" id="3.30.428.10:FF:000006">
    <property type="entry name" value="m7GpppX diphosphatase"/>
    <property type="match status" value="1"/>
</dbReference>
<feature type="binding site" evidence="10">
    <location>
        <position position="145"/>
    </location>
    <ligand>
        <name>substrate</name>
    </ligand>
</feature>
<comment type="catalytic activity">
    <reaction evidence="7 8">
        <text>a 5'-end (N(7)-methyl 5'-triphosphoguanosine)-ribonucleoside in mRNA + H2O = N(7)-methyl-GMP + a 5'-end diphospho-ribonucleoside in mRNA + 2 H(+)</text>
        <dbReference type="Rhea" id="RHEA:65388"/>
        <dbReference type="Rhea" id="RHEA-COMP:17165"/>
        <dbReference type="Rhea" id="RHEA-COMP:17167"/>
        <dbReference type="ChEBI" id="CHEBI:15377"/>
        <dbReference type="ChEBI" id="CHEBI:15378"/>
        <dbReference type="ChEBI" id="CHEBI:58285"/>
        <dbReference type="ChEBI" id="CHEBI:156461"/>
        <dbReference type="ChEBI" id="CHEBI:167616"/>
        <dbReference type="EC" id="3.6.1.59"/>
    </reaction>
</comment>
<dbReference type="Gene3D" id="3.30.200.40">
    <property type="entry name" value="Scavenger mRNA decapping enzyme, N-terminal domain"/>
    <property type="match status" value="1"/>
</dbReference>
<proteinExistence type="inferred from homology"/>
<dbReference type="GO" id="GO:0005634">
    <property type="term" value="C:nucleus"/>
    <property type="evidence" value="ECO:0007669"/>
    <property type="project" value="UniProtKB-SubCell"/>
</dbReference>
<comment type="function">
    <text evidence="8">Decapping scavenger enzyme that catalyzes the cleavage of a residual cap structure following the degradation of mRNAs by the 3'-&gt;5' exosome-mediated mRNA decay pathway.</text>
</comment>
<gene>
    <name evidence="12" type="primary">DCPS</name>
    <name evidence="12" type="ORF">g.5171</name>
</gene>
<protein>
    <recommendedName>
        <fullName evidence="4 8">m7GpppX diphosphatase</fullName>
        <ecNumber evidence="3 8">3.6.1.59</ecNumber>
    </recommendedName>
</protein>
<evidence type="ECO:0000256" key="3">
    <source>
        <dbReference type="ARBA" id="ARBA00012520"/>
    </source>
</evidence>
<dbReference type="PANTHER" id="PTHR12978">
    <property type="entry name" value="HISTIDINE TRIAD HIT PROTEIN MEMBER"/>
    <property type="match status" value="1"/>
</dbReference>
<evidence type="ECO:0000256" key="8">
    <source>
        <dbReference type="PIRNR" id="PIRNR028973"/>
    </source>
</evidence>
<dbReference type="InterPro" id="IPR008594">
    <property type="entry name" value="DcpS/DCS2"/>
</dbReference>
<evidence type="ECO:0000256" key="4">
    <source>
        <dbReference type="ARBA" id="ARBA00015636"/>
    </source>
</evidence>
<dbReference type="GO" id="GO:0000340">
    <property type="term" value="F:RNA 7-methylguanosine cap binding"/>
    <property type="evidence" value="ECO:0007669"/>
    <property type="project" value="UniProtKB-UniRule"/>
</dbReference>
<evidence type="ECO:0000256" key="7">
    <source>
        <dbReference type="ARBA" id="ARBA00048222"/>
    </source>
</evidence>
<accession>A0A2S2Q567</accession>
<dbReference type="EC" id="3.6.1.59" evidence="3 8"/>
<keyword evidence="6 8" id="KW-0539">Nucleus</keyword>
<dbReference type="AlphaFoldDB" id="A0A2S2Q567"/>
<keyword evidence="11" id="KW-1133">Transmembrane helix</keyword>
<evidence type="ECO:0000256" key="10">
    <source>
        <dbReference type="PIRSR" id="PIRSR028973-2"/>
    </source>
</evidence>
<feature type="binding site" evidence="10">
    <location>
        <begin position="233"/>
        <end position="244"/>
    </location>
    <ligand>
        <name>substrate</name>
    </ligand>
</feature>
<evidence type="ECO:0000256" key="1">
    <source>
        <dbReference type="ARBA" id="ARBA00004123"/>
    </source>
</evidence>
<evidence type="ECO:0000313" key="12">
    <source>
        <dbReference type="EMBL" id="MBY72895.1"/>
    </source>
</evidence>
<keyword evidence="5 8" id="KW-0378">Hydrolase</keyword>
<feature type="active site" description="Nucleophile" evidence="9">
    <location>
        <position position="242"/>
    </location>
</feature>
<dbReference type="EMBL" id="GGMS01003692">
    <property type="protein sequence ID" value="MBY72895.1"/>
    <property type="molecule type" value="Transcribed_RNA"/>
</dbReference>
<evidence type="ECO:0000256" key="9">
    <source>
        <dbReference type="PIRSR" id="PIRSR028973-1"/>
    </source>
</evidence>
<dbReference type="PIRSF" id="PIRSF028973">
    <property type="entry name" value="Scavenger_mRNA_decap_enz"/>
    <property type="match status" value="1"/>
</dbReference>
<keyword evidence="11" id="KW-0472">Membrane</keyword>
<feature type="binding site" evidence="10">
    <location>
        <position position="173"/>
    </location>
    <ligand>
        <name>substrate</name>
    </ligand>
</feature>
<dbReference type="GO" id="GO:0000290">
    <property type="term" value="P:deadenylation-dependent decapping of nuclear-transcribed mRNA"/>
    <property type="evidence" value="ECO:0007669"/>
    <property type="project" value="UniProtKB-UniRule"/>
</dbReference>
<evidence type="ECO:0000256" key="6">
    <source>
        <dbReference type="ARBA" id="ARBA00023242"/>
    </source>
</evidence>
<dbReference type="InterPro" id="IPR036265">
    <property type="entry name" value="HIT-like_sf"/>
</dbReference>
<dbReference type="InterPro" id="IPR011145">
    <property type="entry name" value="Scavenger_mRNA_decap_enz_N"/>
</dbReference>
<comment type="similarity">
    <text evidence="2 8">Belongs to the HIT family.</text>
</comment>
<keyword evidence="8" id="KW-0507">mRNA processing</keyword>
<evidence type="ECO:0000256" key="5">
    <source>
        <dbReference type="ARBA" id="ARBA00022801"/>
    </source>
</evidence>
<feature type="binding site" evidence="10">
    <location>
        <position position="135"/>
    </location>
    <ligand>
        <name>substrate</name>
    </ligand>
</feature>
<dbReference type="Pfam" id="PF05652">
    <property type="entry name" value="DcpS"/>
    <property type="match status" value="1"/>
</dbReference>
<dbReference type="SUPFAM" id="SSF102860">
    <property type="entry name" value="mRNA decapping enzyme DcpS N-terminal domain"/>
    <property type="match status" value="1"/>
</dbReference>
<evidence type="ECO:0000256" key="11">
    <source>
        <dbReference type="SAM" id="Phobius"/>
    </source>
</evidence>
<dbReference type="OrthoDB" id="10264956at2759"/>
<organism evidence="12">
    <name type="scientific">Sipha flava</name>
    <name type="common">yellow sugarcane aphid</name>
    <dbReference type="NCBI Taxonomy" id="143950"/>
    <lineage>
        <taxon>Eukaryota</taxon>
        <taxon>Metazoa</taxon>
        <taxon>Ecdysozoa</taxon>
        <taxon>Arthropoda</taxon>
        <taxon>Hexapoda</taxon>
        <taxon>Insecta</taxon>
        <taxon>Pterygota</taxon>
        <taxon>Neoptera</taxon>
        <taxon>Paraneoptera</taxon>
        <taxon>Hemiptera</taxon>
        <taxon>Sternorrhyncha</taxon>
        <taxon>Aphidomorpha</taxon>
        <taxon>Aphidoidea</taxon>
        <taxon>Aphididae</taxon>
        <taxon>Sipha</taxon>
    </lineage>
</organism>
<reference evidence="12" key="1">
    <citation type="submission" date="2018-04" db="EMBL/GenBank/DDBJ databases">
        <title>Transcriptome assembly of Sipha flava.</title>
        <authorList>
            <person name="Scully E.D."/>
            <person name="Geib S.M."/>
            <person name="Palmer N.A."/>
            <person name="Koch K."/>
            <person name="Bradshaw J."/>
            <person name="Heng-Moss T."/>
            <person name="Sarath G."/>
        </authorList>
    </citation>
    <scope>NUCLEOTIDE SEQUENCE</scope>
</reference>
<keyword evidence="11" id="KW-0812">Transmembrane</keyword>
<comment type="subcellular location">
    <subcellularLocation>
        <location evidence="1 8">Nucleus</location>
    </subcellularLocation>
</comment>
<evidence type="ECO:0000256" key="2">
    <source>
        <dbReference type="ARBA" id="ARBA00010208"/>
    </source>
</evidence>
<dbReference type="GO" id="GO:0140932">
    <property type="term" value="F:5'-(N(7)-methyl 5'-triphosphoguanosine)-[mRNA] diphosphatase activity"/>
    <property type="evidence" value="ECO:0007669"/>
    <property type="project" value="UniProtKB-EC"/>
</dbReference>
<feature type="binding site" evidence="10">
    <location>
        <position position="171"/>
    </location>
    <ligand>
        <name>substrate</name>
    </ligand>
</feature>
<dbReference type="GO" id="GO:0000932">
    <property type="term" value="C:P-body"/>
    <property type="evidence" value="ECO:0007669"/>
    <property type="project" value="TreeGrafter"/>
</dbReference>
<sequence>MDQQHSFDGFSLRRILTNDTERKMIAVEGNFNGGIEPAVVVLEKYAFDEASVLNVCNSGTKLKLNMENDVYKSFSCVPPFNENIAFNKMDLIYPASEKHILKFSSQPIYLVQETEDIYQNITLPHILSNSLSLQWVYNCLEYKSEKEKIKYDTASENQKNDDNDGFILLPDLKWSGKISELYLLAIVKKRNIKSLRDLTADHLQLLKNILNKGSAAIFKLYGVELSQLRIYVHYQPSFYHFHVHFTYLMHKPVGINVEKAHLLTTIINNIEMQGNYYQKAMLNYTIKESDPLFNCFVERGNYTYIYLFYIYIDGSITIFNSSMFLHQE</sequence>
<name>A0A2S2Q567_9HEMI</name>
<feature type="transmembrane region" description="Helical" evidence="11">
    <location>
        <begin position="304"/>
        <end position="325"/>
    </location>
</feature>